<organism evidence="2 3">
    <name type="scientific">Elysia crispata</name>
    <name type="common">lettuce slug</name>
    <dbReference type="NCBI Taxonomy" id="231223"/>
    <lineage>
        <taxon>Eukaryota</taxon>
        <taxon>Metazoa</taxon>
        <taxon>Spiralia</taxon>
        <taxon>Lophotrochozoa</taxon>
        <taxon>Mollusca</taxon>
        <taxon>Gastropoda</taxon>
        <taxon>Heterobranchia</taxon>
        <taxon>Euthyneura</taxon>
        <taxon>Panpulmonata</taxon>
        <taxon>Sacoglossa</taxon>
        <taxon>Placobranchoidea</taxon>
        <taxon>Plakobranchidae</taxon>
        <taxon>Elysia</taxon>
    </lineage>
</organism>
<proteinExistence type="predicted"/>
<dbReference type="Proteomes" id="UP001283361">
    <property type="component" value="Unassembled WGS sequence"/>
</dbReference>
<accession>A0AAE1E524</accession>
<comment type="caution">
    <text evidence="2">The sequence shown here is derived from an EMBL/GenBank/DDBJ whole genome shotgun (WGS) entry which is preliminary data.</text>
</comment>
<sequence length="88" mass="9638">MKSNRILEDYECPRLPQLPRIRVTVSVTGWGMGSDTQWLSAQGNIHVPLETGESVLGGDVISPSQTRDLVPSPSPPSKLGLDIRIKEE</sequence>
<evidence type="ECO:0000313" key="3">
    <source>
        <dbReference type="Proteomes" id="UP001283361"/>
    </source>
</evidence>
<feature type="region of interest" description="Disordered" evidence="1">
    <location>
        <begin position="56"/>
        <end position="88"/>
    </location>
</feature>
<name>A0AAE1E524_9GAST</name>
<reference evidence="2" key="1">
    <citation type="journal article" date="2023" name="G3 (Bethesda)">
        <title>A reference genome for the long-term kleptoplast-retaining sea slug Elysia crispata morphotype clarki.</title>
        <authorList>
            <person name="Eastman K.E."/>
            <person name="Pendleton A.L."/>
            <person name="Shaikh M.A."/>
            <person name="Suttiyut T."/>
            <person name="Ogas R."/>
            <person name="Tomko P."/>
            <person name="Gavelis G."/>
            <person name="Widhalm J.R."/>
            <person name="Wisecaver J.H."/>
        </authorList>
    </citation>
    <scope>NUCLEOTIDE SEQUENCE</scope>
    <source>
        <strain evidence="2">ECLA1</strain>
    </source>
</reference>
<dbReference type="AlphaFoldDB" id="A0AAE1E524"/>
<protein>
    <submittedName>
        <fullName evidence="2">Uncharacterized protein</fullName>
    </submittedName>
</protein>
<dbReference type="EMBL" id="JAWDGP010001279">
    <property type="protein sequence ID" value="KAK3793123.1"/>
    <property type="molecule type" value="Genomic_DNA"/>
</dbReference>
<keyword evidence="3" id="KW-1185">Reference proteome</keyword>
<evidence type="ECO:0000313" key="2">
    <source>
        <dbReference type="EMBL" id="KAK3793123.1"/>
    </source>
</evidence>
<gene>
    <name evidence="2" type="ORF">RRG08_030206</name>
</gene>
<evidence type="ECO:0000256" key="1">
    <source>
        <dbReference type="SAM" id="MobiDB-lite"/>
    </source>
</evidence>